<evidence type="ECO:0000313" key="12">
    <source>
        <dbReference type="Proteomes" id="UP000199103"/>
    </source>
</evidence>
<dbReference type="PRINTS" id="PR00406">
    <property type="entry name" value="CYTB5RDTASE"/>
</dbReference>
<evidence type="ECO:0000256" key="7">
    <source>
        <dbReference type="ARBA" id="ARBA00023004"/>
    </source>
</evidence>
<evidence type="ECO:0000256" key="8">
    <source>
        <dbReference type="ARBA" id="ARBA00023014"/>
    </source>
</evidence>
<evidence type="ECO:0000256" key="4">
    <source>
        <dbReference type="ARBA" id="ARBA00022723"/>
    </source>
</evidence>
<keyword evidence="5" id="KW-0274">FAD</keyword>
<reference evidence="11 12" key="1">
    <citation type="submission" date="2016-10" db="EMBL/GenBank/DDBJ databases">
        <authorList>
            <person name="de Groot N.N."/>
        </authorList>
    </citation>
    <scope>NUCLEOTIDE SEQUENCE [LARGE SCALE GENOMIC DNA]</scope>
    <source>
        <strain evidence="11 12">DSM 21800</strain>
    </source>
</reference>
<keyword evidence="6" id="KW-0560">Oxidoreductase</keyword>
<keyword evidence="4" id="KW-0479">Metal-binding</keyword>
<dbReference type="EMBL" id="LT629772">
    <property type="protein sequence ID" value="SDT11236.1"/>
    <property type="molecule type" value="Genomic_DNA"/>
</dbReference>
<sequence length="356" mass="38704">MTEILTRTTPAPTWVDEVDGPLRCTEIVDITPDVRSFGFVLPVGQLRFLPGQYLTFSFEIDGVQVERCYTISSTPTRPDQLTITVKRVPGGEVSNWLHDQLAVGDIVRASGPYGQFSHAFHPSGRYLFLTAGSGITPAMSMLRAITDRSATTEPVSVVFVHCARTPDDIIFRAELEDLATRYDVELAVICEDDSAAEQWTGHRGRLTLPVLFSVAPDLLDRDVFSCGPAPYMAAVREMLELIGADPARRHEESFVLGDGPEVGDDQQSGISWRIEFAGTGRTIDCDAATTILQAATRAGIAVPSSCTEGVCGTCKTRMISGSVDLQHAGGIRQREIDQGKILLCCSRPQQDVVLDA</sequence>
<keyword evidence="2" id="KW-0285">Flavoprotein</keyword>
<keyword evidence="8" id="KW-0411">Iron-sulfur</keyword>
<evidence type="ECO:0000259" key="9">
    <source>
        <dbReference type="PROSITE" id="PS51085"/>
    </source>
</evidence>
<dbReference type="InterPro" id="IPR050415">
    <property type="entry name" value="MRET"/>
</dbReference>
<dbReference type="InterPro" id="IPR006058">
    <property type="entry name" value="2Fe2S_fd_BS"/>
</dbReference>
<dbReference type="Gene3D" id="2.40.30.10">
    <property type="entry name" value="Translation factors"/>
    <property type="match status" value="1"/>
</dbReference>
<dbReference type="GO" id="GO:0051537">
    <property type="term" value="F:2 iron, 2 sulfur cluster binding"/>
    <property type="evidence" value="ECO:0007669"/>
    <property type="project" value="UniProtKB-KW"/>
</dbReference>
<evidence type="ECO:0000256" key="5">
    <source>
        <dbReference type="ARBA" id="ARBA00022827"/>
    </source>
</evidence>
<evidence type="ECO:0000259" key="10">
    <source>
        <dbReference type="PROSITE" id="PS51384"/>
    </source>
</evidence>
<dbReference type="PANTHER" id="PTHR47354">
    <property type="entry name" value="NADH OXIDOREDUCTASE HCR"/>
    <property type="match status" value="1"/>
</dbReference>
<evidence type="ECO:0000256" key="6">
    <source>
        <dbReference type="ARBA" id="ARBA00023002"/>
    </source>
</evidence>
<dbReference type="SUPFAM" id="SSF63380">
    <property type="entry name" value="Riboflavin synthase domain-like"/>
    <property type="match status" value="1"/>
</dbReference>
<dbReference type="InterPro" id="IPR017938">
    <property type="entry name" value="Riboflavin_synthase-like_b-brl"/>
</dbReference>
<comment type="cofactor">
    <cofactor evidence="1">
        <name>FAD</name>
        <dbReference type="ChEBI" id="CHEBI:57692"/>
    </cofactor>
</comment>
<dbReference type="InterPro" id="IPR017927">
    <property type="entry name" value="FAD-bd_FR_type"/>
</dbReference>
<dbReference type="PROSITE" id="PS51384">
    <property type="entry name" value="FAD_FR"/>
    <property type="match status" value="1"/>
</dbReference>
<evidence type="ECO:0000256" key="2">
    <source>
        <dbReference type="ARBA" id="ARBA00022630"/>
    </source>
</evidence>
<dbReference type="InterPro" id="IPR001041">
    <property type="entry name" value="2Fe-2S_ferredoxin-type"/>
</dbReference>
<dbReference type="GO" id="GO:0016491">
    <property type="term" value="F:oxidoreductase activity"/>
    <property type="evidence" value="ECO:0007669"/>
    <property type="project" value="UniProtKB-KW"/>
</dbReference>
<dbReference type="Gene3D" id="3.40.50.80">
    <property type="entry name" value="Nucleotide-binding domain of ferredoxin-NADP reductase (FNR) module"/>
    <property type="match status" value="1"/>
</dbReference>
<dbReference type="AlphaFoldDB" id="A0A1H1XR12"/>
<dbReference type="SUPFAM" id="SSF52343">
    <property type="entry name" value="Ferredoxin reductase-like, C-terminal NADP-linked domain"/>
    <property type="match status" value="1"/>
</dbReference>
<dbReference type="InterPro" id="IPR001433">
    <property type="entry name" value="OxRdtase_FAD/NAD-bd"/>
</dbReference>
<dbReference type="InterPro" id="IPR039261">
    <property type="entry name" value="FNR_nucleotide-bd"/>
</dbReference>
<keyword evidence="7" id="KW-0408">Iron</keyword>
<dbReference type="SUPFAM" id="SSF54292">
    <property type="entry name" value="2Fe-2S ferredoxin-like"/>
    <property type="match status" value="1"/>
</dbReference>
<gene>
    <name evidence="11" type="ORF">SAMN04489812_4185</name>
</gene>
<dbReference type="Proteomes" id="UP000199103">
    <property type="component" value="Chromosome I"/>
</dbReference>
<name>A0A1H1XR12_9ACTN</name>
<evidence type="ECO:0000313" key="11">
    <source>
        <dbReference type="EMBL" id="SDT11236.1"/>
    </source>
</evidence>
<dbReference type="RefSeq" id="WP_091527339.1">
    <property type="nucleotide sequence ID" value="NZ_LT629772.1"/>
</dbReference>
<keyword evidence="12" id="KW-1185">Reference proteome</keyword>
<dbReference type="OrthoDB" id="9796486at2"/>
<dbReference type="GO" id="GO:0046872">
    <property type="term" value="F:metal ion binding"/>
    <property type="evidence" value="ECO:0007669"/>
    <property type="project" value="UniProtKB-KW"/>
</dbReference>
<dbReference type="Pfam" id="PF00175">
    <property type="entry name" value="NAD_binding_1"/>
    <property type="match status" value="1"/>
</dbReference>
<dbReference type="Pfam" id="PF00111">
    <property type="entry name" value="Fer2"/>
    <property type="match status" value="1"/>
</dbReference>
<dbReference type="InterPro" id="IPR012675">
    <property type="entry name" value="Beta-grasp_dom_sf"/>
</dbReference>
<proteinExistence type="predicted"/>
<feature type="domain" description="FAD-binding FR-type" evidence="10">
    <location>
        <begin position="17"/>
        <end position="119"/>
    </location>
</feature>
<feature type="domain" description="2Fe-2S ferredoxin-type" evidence="9">
    <location>
        <begin position="272"/>
        <end position="356"/>
    </location>
</feature>
<dbReference type="PROSITE" id="PS00197">
    <property type="entry name" value="2FE2S_FER_1"/>
    <property type="match status" value="1"/>
</dbReference>
<evidence type="ECO:0000256" key="3">
    <source>
        <dbReference type="ARBA" id="ARBA00022714"/>
    </source>
</evidence>
<protein>
    <submittedName>
        <fullName evidence="11">Ferredoxin-NADP reductase</fullName>
    </submittedName>
</protein>
<keyword evidence="3" id="KW-0001">2Fe-2S</keyword>
<organism evidence="11 12">
    <name type="scientific">Microlunatus soli</name>
    <dbReference type="NCBI Taxonomy" id="630515"/>
    <lineage>
        <taxon>Bacteria</taxon>
        <taxon>Bacillati</taxon>
        <taxon>Actinomycetota</taxon>
        <taxon>Actinomycetes</taxon>
        <taxon>Propionibacteriales</taxon>
        <taxon>Propionibacteriaceae</taxon>
        <taxon>Microlunatus</taxon>
    </lineage>
</organism>
<dbReference type="STRING" id="630515.SAMN04489812_4185"/>
<dbReference type="CDD" id="cd00207">
    <property type="entry name" value="fer2"/>
    <property type="match status" value="1"/>
</dbReference>
<accession>A0A1H1XR12</accession>
<dbReference type="PROSITE" id="PS51085">
    <property type="entry name" value="2FE2S_FER_2"/>
    <property type="match status" value="1"/>
</dbReference>
<dbReference type="Gene3D" id="3.10.20.30">
    <property type="match status" value="1"/>
</dbReference>
<dbReference type="Pfam" id="PF00970">
    <property type="entry name" value="FAD_binding_6"/>
    <property type="match status" value="1"/>
</dbReference>
<evidence type="ECO:0000256" key="1">
    <source>
        <dbReference type="ARBA" id="ARBA00001974"/>
    </source>
</evidence>
<dbReference type="InterPro" id="IPR036010">
    <property type="entry name" value="2Fe-2S_ferredoxin-like_sf"/>
</dbReference>
<dbReference type="CDD" id="cd06215">
    <property type="entry name" value="FNR_iron_sulfur_binding_1"/>
    <property type="match status" value="1"/>
</dbReference>
<dbReference type="InterPro" id="IPR008333">
    <property type="entry name" value="Cbr1-like_FAD-bd_dom"/>
</dbReference>
<dbReference type="PANTHER" id="PTHR47354:SF6">
    <property type="entry name" value="NADH OXIDOREDUCTASE HCR"/>
    <property type="match status" value="1"/>
</dbReference>